<comment type="catalytic activity">
    <reaction evidence="10 11">
        <text>tRNA(Gly) + glycine + ATP = glycyl-tRNA(Gly) + AMP + diphosphate</text>
        <dbReference type="Rhea" id="RHEA:16013"/>
        <dbReference type="Rhea" id="RHEA-COMP:9664"/>
        <dbReference type="Rhea" id="RHEA-COMP:9683"/>
        <dbReference type="ChEBI" id="CHEBI:30616"/>
        <dbReference type="ChEBI" id="CHEBI:33019"/>
        <dbReference type="ChEBI" id="CHEBI:57305"/>
        <dbReference type="ChEBI" id="CHEBI:78442"/>
        <dbReference type="ChEBI" id="CHEBI:78522"/>
        <dbReference type="ChEBI" id="CHEBI:456215"/>
        <dbReference type="EC" id="6.1.1.14"/>
    </reaction>
</comment>
<keyword evidence="9 11" id="KW-0030">Aminoacyl-tRNA synthetase</keyword>
<dbReference type="InterPro" id="IPR015944">
    <property type="entry name" value="Gly-tRNA-synth_bsu"/>
</dbReference>
<evidence type="ECO:0000256" key="2">
    <source>
        <dbReference type="ARBA" id="ARBA00008226"/>
    </source>
</evidence>
<dbReference type="InterPro" id="IPR006194">
    <property type="entry name" value="Gly-tRNA-synth_heterodimer"/>
</dbReference>
<evidence type="ECO:0000259" key="12">
    <source>
        <dbReference type="Pfam" id="PF05746"/>
    </source>
</evidence>
<reference evidence="13 14" key="1">
    <citation type="submission" date="2023-09" db="EMBL/GenBank/DDBJ databases">
        <authorList>
            <person name="Rey-Velasco X."/>
        </authorList>
    </citation>
    <scope>NUCLEOTIDE SEQUENCE [LARGE SCALE GENOMIC DNA]</scope>
    <source>
        <strain evidence="13 14">W345</strain>
    </source>
</reference>
<dbReference type="PROSITE" id="PS50861">
    <property type="entry name" value="AA_TRNA_LIGASE_II_GLYAB"/>
    <property type="match status" value="1"/>
</dbReference>
<evidence type="ECO:0000256" key="10">
    <source>
        <dbReference type="ARBA" id="ARBA00047937"/>
    </source>
</evidence>
<dbReference type="EMBL" id="JAVRIC010000007">
    <property type="protein sequence ID" value="MDT0497072.1"/>
    <property type="molecule type" value="Genomic_DNA"/>
</dbReference>
<dbReference type="NCBIfam" id="TIGR00211">
    <property type="entry name" value="glyS"/>
    <property type="match status" value="1"/>
</dbReference>
<sequence>MTQAPALLLEIGCEDLPARYVAPLAAALAKGLGDGLGRRSVAHGAAQTYATPRRIAVIVEAVAQQQPDQTIERKGPALAAAFKDGAPTRAAEGFARSCAADVAALAQEDGYLVFRKAEPGKATAELLPAIFEECLKLMDALAPQRMRWGGGDETFVRPVKWLLCLHGGAVVPLGRFGLKSGRTTYGHRFHAPEPIELDTPADYVAALEAAYVQPDLSRRIQDIRGQVEVLASAAGGHARITEDLLAEVAALVEYPVAIAGRIEDRFLVLPPEVIVSTVETNQRYFTVFSDQASVEGQMASAAGYLKPVFITVANLMSRDVDQVIAGNERVVRPRLSDAMFFWEQDRQQPLDRYATRLGSVTFQKDLGSVGDKMSRVRSLCALIATECNADIAICERAAALAKCDLVTRMVFEFPELQGLMGAYYASAGGESAAVAAAIRDQYLPAQQGTSIPATREGCVLALADRLDTLAGIFAIGQKPTASKDPYALRRAALGALRICVEGGLEVDLRGLLDRALQLQPAGQRDDETLDALWTFVVERLRGYCTDRGATIEQFDAVRVTGASVPLDFERRLSSLRAFAGSEAAQSLAAADKRARNILRQAGHGESGTIAASLFESDTEHALLAELERVEAVLVPLRAANDYPAMLNALSALRAPVDRFFDAVMVMADDEAVKRNRLALLATLDALCREVADLSLLPG</sequence>
<dbReference type="PANTHER" id="PTHR30075">
    <property type="entry name" value="GLYCYL-TRNA SYNTHETASE"/>
    <property type="match status" value="1"/>
</dbReference>
<proteinExistence type="inferred from homology"/>
<evidence type="ECO:0000256" key="9">
    <source>
        <dbReference type="ARBA" id="ARBA00023146"/>
    </source>
</evidence>
<dbReference type="Proteomes" id="UP001254608">
    <property type="component" value="Unassembled WGS sequence"/>
</dbReference>
<evidence type="ECO:0000256" key="8">
    <source>
        <dbReference type="ARBA" id="ARBA00022917"/>
    </source>
</evidence>
<dbReference type="RefSeq" id="WP_311364466.1">
    <property type="nucleotide sequence ID" value="NZ_JAVRIC010000007.1"/>
</dbReference>
<evidence type="ECO:0000256" key="7">
    <source>
        <dbReference type="ARBA" id="ARBA00022840"/>
    </source>
</evidence>
<comment type="caution">
    <text evidence="13">The sequence shown here is derived from an EMBL/GenBank/DDBJ whole genome shotgun (WGS) entry which is preliminary data.</text>
</comment>
<keyword evidence="5 11" id="KW-0436">Ligase</keyword>
<evidence type="ECO:0000256" key="4">
    <source>
        <dbReference type="ARBA" id="ARBA00022490"/>
    </source>
</evidence>
<evidence type="ECO:0000256" key="6">
    <source>
        <dbReference type="ARBA" id="ARBA00022741"/>
    </source>
</evidence>
<dbReference type="SUPFAM" id="SSF109604">
    <property type="entry name" value="HD-domain/PDEase-like"/>
    <property type="match status" value="1"/>
</dbReference>
<comment type="subcellular location">
    <subcellularLocation>
        <location evidence="1 11">Cytoplasm</location>
    </subcellularLocation>
</comment>
<dbReference type="GO" id="GO:0004820">
    <property type="term" value="F:glycine-tRNA ligase activity"/>
    <property type="evidence" value="ECO:0007669"/>
    <property type="project" value="UniProtKB-EC"/>
</dbReference>
<gene>
    <name evidence="11 13" type="primary">glyS</name>
    <name evidence="13" type="ORF">RM530_06795</name>
</gene>
<dbReference type="InterPro" id="IPR008909">
    <property type="entry name" value="DALR_anticod-bd"/>
</dbReference>
<keyword evidence="7 11" id="KW-0067">ATP-binding</keyword>
<organism evidence="13 14">
    <name type="scientific">Banduia mediterranea</name>
    <dbReference type="NCBI Taxonomy" id="3075609"/>
    <lineage>
        <taxon>Bacteria</taxon>
        <taxon>Pseudomonadati</taxon>
        <taxon>Pseudomonadota</taxon>
        <taxon>Gammaproteobacteria</taxon>
        <taxon>Nevskiales</taxon>
        <taxon>Algiphilaceae</taxon>
        <taxon>Banduia</taxon>
    </lineage>
</organism>
<protein>
    <recommendedName>
        <fullName evidence="11">Glycine--tRNA ligase beta subunit</fullName>
        <ecNumber evidence="11">6.1.1.14</ecNumber>
    </recommendedName>
    <alternativeName>
        <fullName evidence="11">Glycyl-tRNA synthetase beta subunit</fullName>
        <shortName evidence="11">GlyRS</shortName>
    </alternativeName>
</protein>
<keyword evidence="14" id="KW-1185">Reference proteome</keyword>
<dbReference type="PANTHER" id="PTHR30075:SF2">
    <property type="entry name" value="GLYCINE--TRNA LIGASE, CHLOROPLASTIC_MITOCHONDRIAL 2"/>
    <property type="match status" value="1"/>
</dbReference>
<dbReference type="Pfam" id="PF05746">
    <property type="entry name" value="DALR_1"/>
    <property type="match status" value="1"/>
</dbReference>
<dbReference type="PRINTS" id="PR01045">
    <property type="entry name" value="TRNASYNTHGB"/>
</dbReference>
<evidence type="ECO:0000313" key="14">
    <source>
        <dbReference type="Proteomes" id="UP001254608"/>
    </source>
</evidence>
<accession>A0ABU2WGS4</accession>
<comment type="similarity">
    <text evidence="2 11">Belongs to the class-II aminoacyl-tRNA synthetase family.</text>
</comment>
<feature type="domain" description="DALR anticodon binding" evidence="12">
    <location>
        <begin position="590"/>
        <end position="683"/>
    </location>
</feature>
<dbReference type="Pfam" id="PF02092">
    <property type="entry name" value="tRNA_synt_2f"/>
    <property type="match status" value="1"/>
</dbReference>
<evidence type="ECO:0000256" key="3">
    <source>
        <dbReference type="ARBA" id="ARBA00011209"/>
    </source>
</evidence>
<keyword evidence="8 11" id="KW-0648">Protein biosynthesis</keyword>
<evidence type="ECO:0000256" key="1">
    <source>
        <dbReference type="ARBA" id="ARBA00004496"/>
    </source>
</evidence>
<comment type="subunit">
    <text evidence="3 11">Tetramer of two alpha and two beta subunits.</text>
</comment>
<evidence type="ECO:0000313" key="13">
    <source>
        <dbReference type="EMBL" id="MDT0497072.1"/>
    </source>
</evidence>
<keyword evidence="6 11" id="KW-0547">Nucleotide-binding</keyword>
<name>A0ABU2WGS4_9GAMM</name>
<keyword evidence="4 11" id="KW-0963">Cytoplasm</keyword>
<evidence type="ECO:0000256" key="5">
    <source>
        <dbReference type="ARBA" id="ARBA00022598"/>
    </source>
</evidence>
<evidence type="ECO:0000256" key="11">
    <source>
        <dbReference type="HAMAP-Rule" id="MF_00255"/>
    </source>
</evidence>
<dbReference type="HAMAP" id="MF_00255">
    <property type="entry name" value="Gly_tRNA_synth_beta"/>
    <property type="match status" value="1"/>
</dbReference>
<dbReference type="EC" id="6.1.1.14" evidence="11"/>